<evidence type="ECO:0000313" key="3">
    <source>
        <dbReference type="EMBL" id="CAK7902602.1"/>
    </source>
</evidence>
<accession>A0ABP0EEJ5</accession>
<sequence length="524" mass="58496">MSKTTKYILGGLTLVGASLYVYEQQVNQVALKRKEQHQGVLSSFGSNSKDQTDLRAVGAEKGYKIGESLENLKQKANKQAESYDIPERVNSTLSTIEQKRSELAAAVAEKAEDVSKFAAEHADKHDSQSQYLHDEAHKNDPGFFKKLLNKTSDKVDEAEHSIVSGKNQLVHGVDQSLDDGKNFLLKLGDKYIDAVNHAGLGAEGAVAEAKDSADEASARAKSKLDTKAQELEAEKNSWFRWASNRREEAKAKCKERSEKRGWFGRKSSADEARDTAAANYEKAKKDLDTLRANAVSGGKSWLSWGKAQTEDLNEQTKAQLAEAEKQVNQSLAALKGYGQDLIDSIDKKFPAERSLTEEELAQRSYNSLRGWGDSAADFAEDELRTIDSYSRKHPHQANWADDVFNKSEKLSKYAYERAQQKYNELTKEVEKSQKKAQGWFSSQSKELEKTQDDVSAEVNRQLDDAKVQLEKAKYNFSNWASKSGSQLADATEDAIDATKRGLKVGHEHAQRGLSQTQEWVNEKK</sequence>
<proteinExistence type="predicted"/>
<protein>
    <submittedName>
        <fullName evidence="3">Uncharacterized protein</fullName>
    </submittedName>
</protein>
<dbReference type="Proteomes" id="UP001497600">
    <property type="component" value="Chromosome D"/>
</dbReference>
<name>A0ABP0EEJ5_9ASCO</name>
<keyword evidence="4" id="KW-1185">Reference proteome</keyword>
<evidence type="ECO:0000313" key="4">
    <source>
        <dbReference type="Proteomes" id="UP001497600"/>
    </source>
</evidence>
<feature type="region of interest" description="Disordered" evidence="2">
    <location>
        <begin position="505"/>
        <end position="524"/>
    </location>
</feature>
<feature type="region of interest" description="Disordered" evidence="2">
    <location>
        <begin position="433"/>
        <end position="455"/>
    </location>
</feature>
<dbReference type="EMBL" id="OZ004256">
    <property type="protein sequence ID" value="CAK7902602.1"/>
    <property type="molecule type" value="Genomic_DNA"/>
</dbReference>
<reference evidence="3 4" key="1">
    <citation type="submission" date="2024-01" db="EMBL/GenBank/DDBJ databases">
        <authorList>
            <consortium name="Genoscope - CEA"/>
            <person name="William W."/>
        </authorList>
    </citation>
    <scope>NUCLEOTIDE SEQUENCE [LARGE SCALE GENOMIC DNA]</scope>
    <source>
        <strain evidence="3 4">29B2s-10</strain>
    </source>
</reference>
<keyword evidence="1" id="KW-0175">Coiled coil</keyword>
<organism evidence="3 4">
    <name type="scientific">[Candida] anglica</name>
    <dbReference type="NCBI Taxonomy" id="148631"/>
    <lineage>
        <taxon>Eukaryota</taxon>
        <taxon>Fungi</taxon>
        <taxon>Dikarya</taxon>
        <taxon>Ascomycota</taxon>
        <taxon>Saccharomycotina</taxon>
        <taxon>Pichiomycetes</taxon>
        <taxon>Debaryomycetaceae</taxon>
        <taxon>Kurtzmaniella</taxon>
    </lineage>
</organism>
<feature type="compositionally biased region" description="Polar residues" evidence="2">
    <location>
        <begin position="512"/>
        <end position="524"/>
    </location>
</feature>
<feature type="coiled-coil region" evidence="1">
    <location>
        <begin position="273"/>
        <end position="333"/>
    </location>
</feature>
<gene>
    <name evidence="3" type="ORF">CAAN4_D00738</name>
</gene>
<evidence type="ECO:0000256" key="2">
    <source>
        <dbReference type="SAM" id="MobiDB-lite"/>
    </source>
</evidence>
<evidence type="ECO:0000256" key="1">
    <source>
        <dbReference type="SAM" id="Coils"/>
    </source>
</evidence>